<dbReference type="AlphaFoldDB" id="A0A1S7SB49"/>
<dbReference type="EMBL" id="FBWC01000036">
    <property type="protein sequence ID" value="CUX65538.1"/>
    <property type="molecule type" value="Genomic_DNA"/>
</dbReference>
<sequence>MEDGWRSLDEHFLQVRVPPGIEASSLWTRVSDGSMKVLVLETCSQSFSSERPRYSIAHRELFPFEPAIVQGNAGTLCELVSTLFERNWRIASSLALPDLDWEEREYRIRHDQECNRGGECVDNSGDLSTDNPCPGPNDEFVRWGKDALDALVEERFREFESNEDAEPQFPSPRECILKVHEMHTGKCNHRYDCILENITAYYKVKLKYCI</sequence>
<evidence type="ECO:0000313" key="1">
    <source>
        <dbReference type="EMBL" id="CUX65538.1"/>
    </source>
</evidence>
<dbReference type="Proteomes" id="UP000191897">
    <property type="component" value="Unassembled WGS sequence"/>
</dbReference>
<gene>
    <name evidence="1" type="ORF">AGR4C_pa50038</name>
</gene>
<protein>
    <submittedName>
        <fullName evidence="1">Uncharacterized protein</fullName>
    </submittedName>
</protein>
<evidence type="ECO:0000313" key="2">
    <source>
        <dbReference type="Proteomes" id="UP000191897"/>
    </source>
</evidence>
<reference evidence="1 2" key="1">
    <citation type="submission" date="2016-01" db="EMBL/GenBank/DDBJ databases">
        <authorList>
            <person name="Oliw E.H."/>
        </authorList>
    </citation>
    <scope>NUCLEOTIDE SEQUENCE [LARGE SCALE GENOMIC DNA]</scope>
    <source>
        <strain evidence="1 2">Kerr 14</strain>
    </source>
</reference>
<name>A0A1S7SB49_AGRTU</name>
<accession>A0A1S7SB49</accession>
<organism evidence="1 2">
    <name type="scientific">Agrobacterium tumefaciens str. Kerr 14</name>
    <dbReference type="NCBI Taxonomy" id="1183424"/>
    <lineage>
        <taxon>Bacteria</taxon>
        <taxon>Pseudomonadati</taxon>
        <taxon>Pseudomonadota</taxon>
        <taxon>Alphaproteobacteria</taxon>
        <taxon>Hyphomicrobiales</taxon>
        <taxon>Rhizobiaceae</taxon>
        <taxon>Rhizobium/Agrobacterium group</taxon>
        <taxon>Agrobacterium</taxon>
        <taxon>Agrobacterium tumefaciens complex</taxon>
    </lineage>
</organism>
<proteinExistence type="predicted"/>